<protein>
    <recommendedName>
        <fullName evidence="1">1-alkyl-2-acetylglycerophosphocholine esterase</fullName>
        <ecNumber evidence="1">3.1.1.47</ecNumber>
    </recommendedName>
</protein>
<dbReference type="Gene3D" id="3.40.50.1820">
    <property type="entry name" value="alpha/beta hydrolase"/>
    <property type="match status" value="1"/>
</dbReference>
<organism evidence="7 8">
    <name type="scientific">Exophiala viscosa</name>
    <dbReference type="NCBI Taxonomy" id="2486360"/>
    <lineage>
        <taxon>Eukaryota</taxon>
        <taxon>Fungi</taxon>
        <taxon>Dikarya</taxon>
        <taxon>Ascomycota</taxon>
        <taxon>Pezizomycotina</taxon>
        <taxon>Eurotiomycetes</taxon>
        <taxon>Chaetothyriomycetidae</taxon>
        <taxon>Chaetothyriales</taxon>
        <taxon>Herpotrichiellaceae</taxon>
        <taxon>Exophiala</taxon>
    </lineage>
</organism>
<dbReference type="Pfam" id="PF03403">
    <property type="entry name" value="PAF-AH_p_II"/>
    <property type="match status" value="2"/>
</dbReference>
<feature type="chain" id="PRO_5043024813" description="1-alkyl-2-acetylglycerophosphocholine esterase" evidence="6">
    <location>
        <begin position="19"/>
        <end position="388"/>
    </location>
</feature>
<sequence length="388" mass="41326">MHSSLITILLLATGGTIAKFIIPQPNGPYGVSLIDAQVIDESRRDPYTNASARIIPFTVISPAGPAGKCNVTVQPYMPNATASFWEQVIPSPTDGWNLSISFNNTFTQAELSLCKPVPAQQNEYPVILFSPALGNSREFYHIMCMNLASQGYNVITVEEPGQVGVLTYADGDVQITDISAIESDDQTLIAAVDVRVADLDFVLTTISSPSFRASHPNIQLNTSKVAIFGHSLGGAASLASIVNNTRYLGGANLDGQVVGTPLTHTTTKPSMIFGSTGHNQSLAVLNWDTTWKNLLGWKVELGLEDSVHYSFTDLPFLLETLGLENASTKQILAPLVGTIDGKQALKSVVGVMHSFFQFVFSGGAVKGVSVVNEAKAVGQVAVLNGTNV</sequence>
<dbReference type="InterPro" id="IPR020827">
    <property type="entry name" value="Asparaginase/glutaminase_AS1"/>
</dbReference>
<keyword evidence="6" id="KW-0732">Signal</keyword>
<dbReference type="SUPFAM" id="SSF53474">
    <property type="entry name" value="alpha/beta-Hydrolases"/>
    <property type="match status" value="1"/>
</dbReference>
<proteinExistence type="predicted"/>
<dbReference type="GO" id="GO:0003847">
    <property type="term" value="F:1-alkyl-2-acetylglycerophosphocholine esterase activity"/>
    <property type="evidence" value="ECO:0007669"/>
    <property type="project" value="UniProtKB-EC"/>
</dbReference>
<evidence type="ECO:0000256" key="4">
    <source>
        <dbReference type="ARBA" id="ARBA00023098"/>
    </source>
</evidence>
<evidence type="ECO:0000256" key="5">
    <source>
        <dbReference type="PROSITE-ProRule" id="PRU10099"/>
    </source>
</evidence>
<feature type="active site" evidence="5">
    <location>
        <position position="16"/>
    </location>
</feature>
<keyword evidence="8" id="KW-1185">Reference proteome</keyword>
<comment type="caution">
    <text evidence="7">The sequence shown here is derived from an EMBL/GenBank/DDBJ whole genome shotgun (WGS) entry which is preliminary data.</text>
</comment>
<dbReference type="PROSITE" id="PS00144">
    <property type="entry name" value="ASN_GLN_ASE_1"/>
    <property type="match status" value="1"/>
</dbReference>
<dbReference type="GO" id="GO:0016042">
    <property type="term" value="P:lipid catabolic process"/>
    <property type="evidence" value="ECO:0007669"/>
    <property type="project" value="UniProtKB-KW"/>
</dbReference>
<dbReference type="InterPro" id="IPR029058">
    <property type="entry name" value="AB_hydrolase_fold"/>
</dbReference>
<evidence type="ECO:0000313" key="8">
    <source>
        <dbReference type="Proteomes" id="UP001203852"/>
    </source>
</evidence>
<dbReference type="Proteomes" id="UP001203852">
    <property type="component" value="Unassembled WGS sequence"/>
</dbReference>
<accession>A0AAN6DTQ3</accession>
<feature type="signal peptide" evidence="6">
    <location>
        <begin position="1"/>
        <end position="18"/>
    </location>
</feature>
<dbReference type="AlphaFoldDB" id="A0AAN6DTQ3"/>
<keyword evidence="2" id="KW-0378">Hydrolase</keyword>
<evidence type="ECO:0000256" key="1">
    <source>
        <dbReference type="ARBA" id="ARBA00013201"/>
    </source>
</evidence>
<keyword evidence="4" id="KW-0443">Lipid metabolism</keyword>
<dbReference type="EMBL" id="MU404355">
    <property type="protein sequence ID" value="KAI1611953.1"/>
    <property type="molecule type" value="Genomic_DNA"/>
</dbReference>
<evidence type="ECO:0000256" key="3">
    <source>
        <dbReference type="ARBA" id="ARBA00022963"/>
    </source>
</evidence>
<dbReference type="PANTHER" id="PTHR10272:SF14">
    <property type="entry name" value="PAF ACETYLHYDROLASE FAMILY PROTEIN"/>
    <property type="match status" value="1"/>
</dbReference>
<dbReference type="EC" id="3.1.1.47" evidence="1"/>
<evidence type="ECO:0000313" key="7">
    <source>
        <dbReference type="EMBL" id="KAI1611953.1"/>
    </source>
</evidence>
<name>A0AAN6DTQ3_9EURO</name>
<dbReference type="GO" id="GO:0006520">
    <property type="term" value="P:amino acid metabolic process"/>
    <property type="evidence" value="ECO:0007669"/>
    <property type="project" value="InterPro"/>
</dbReference>
<keyword evidence="3" id="KW-0442">Lipid degradation</keyword>
<dbReference type="PANTHER" id="PTHR10272">
    <property type="entry name" value="PLATELET-ACTIVATING FACTOR ACETYLHYDROLASE"/>
    <property type="match status" value="1"/>
</dbReference>
<reference evidence="7" key="1">
    <citation type="journal article" date="2022" name="bioRxiv">
        <title>Deciphering the potential niche of two novel black yeast fungi from a biological soil crust based on their genomes, phenotypes, and melanin regulation.</title>
        <authorList>
            <consortium name="DOE Joint Genome Institute"/>
            <person name="Carr E.C."/>
            <person name="Barton Q."/>
            <person name="Grambo S."/>
            <person name="Sullivan M."/>
            <person name="Renfro C.M."/>
            <person name="Kuo A."/>
            <person name="Pangilinan J."/>
            <person name="Lipzen A."/>
            <person name="Keymanesh K."/>
            <person name="Savage E."/>
            <person name="Barry K."/>
            <person name="Grigoriev I.V."/>
            <person name="Riekhof W.R."/>
            <person name="Harris S.S."/>
        </authorList>
    </citation>
    <scope>NUCLEOTIDE SEQUENCE</scope>
    <source>
        <strain evidence="7">JF 03-4F</strain>
    </source>
</reference>
<gene>
    <name evidence="7" type="ORF">EDD36DRAFT_475659</name>
</gene>
<evidence type="ECO:0000256" key="6">
    <source>
        <dbReference type="SAM" id="SignalP"/>
    </source>
</evidence>
<evidence type="ECO:0000256" key="2">
    <source>
        <dbReference type="ARBA" id="ARBA00022801"/>
    </source>
</evidence>